<gene>
    <name evidence="1" type="ORF">A4U53_38480</name>
</gene>
<dbReference type="AlphaFoldDB" id="A0A179BY41"/>
<evidence type="ECO:0000313" key="1">
    <source>
        <dbReference type="EMBL" id="OAP96265.1"/>
    </source>
</evidence>
<proteinExistence type="predicted"/>
<name>A0A179BY41_RHILE</name>
<protein>
    <submittedName>
        <fullName evidence="1">Uncharacterized protein</fullName>
    </submittedName>
</protein>
<accession>A0A179BY41</accession>
<reference evidence="1" key="1">
    <citation type="submission" date="2016-04" db="EMBL/GenBank/DDBJ databases">
        <title>Fast-growing isolate from the root nodules of Vavilovia formosa.</title>
        <authorList>
            <person name="Kimeklis A."/>
            <person name="Safronova V."/>
            <person name="Belimov A."/>
            <person name="Andronov E."/>
        </authorList>
    </citation>
    <scope>NUCLEOTIDE SEQUENCE [LARGE SCALE GENOMIC DNA]</scope>
    <source>
        <strain evidence="1">Vaf-46</strain>
    </source>
</reference>
<sequence length="107" mass="12464">MISVIDQMAWRKRKARISIPCRIECLQQELHAKRMKNVIIEEEFYVFAVRDLHQSTHVALRPGIRVTAILNKPDIFITYYLDRIGRTVVGHKNFSIDKALGQRTSKA</sequence>
<organism evidence="1">
    <name type="scientific">Rhizobium leguminosarum</name>
    <dbReference type="NCBI Taxonomy" id="384"/>
    <lineage>
        <taxon>Bacteria</taxon>
        <taxon>Pseudomonadati</taxon>
        <taxon>Pseudomonadota</taxon>
        <taxon>Alphaproteobacteria</taxon>
        <taxon>Hyphomicrobiales</taxon>
        <taxon>Rhizobiaceae</taxon>
        <taxon>Rhizobium/Agrobacterium group</taxon>
        <taxon>Rhizobium</taxon>
    </lineage>
</organism>
<dbReference type="EMBL" id="LWBS01000060">
    <property type="protein sequence ID" value="OAP96265.1"/>
    <property type="molecule type" value="Genomic_DNA"/>
</dbReference>
<comment type="caution">
    <text evidence="1">The sequence shown here is derived from an EMBL/GenBank/DDBJ whole genome shotgun (WGS) entry which is preliminary data.</text>
</comment>